<evidence type="ECO:0000313" key="2">
    <source>
        <dbReference type="Proteomes" id="UP000784294"/>
    </source>
</evidence>
<sequence length="80" mass="8546">MAITICSRGDAYDEAQGHSGLQSPRPILYLSFVSPLVAVTTNRLVSCTCHARTECTKPADLIVPITLGDETQARPTTLTA</sequence>
<keyword evidence="2" id="KW-1185">Reference proteome</keyword>
<dbReference type="EMBL" id="CAAALY010059988">
    <property type="protein sequence ID" value="VEL23098.1"/>
    <property type="molecule type" value="Genomic_DNA"/>
</dbReference>
<accession>A0A3S5AGA8</accession>
<gene>
    <name evidence="1" type="ORF">PXEA_LOCUS16538</name>
</gene>
<reference evidence="1" key="1">
    <citation type="submission" date="2018-11" db="EMBL/GenBank/DDBJ databases">
        <authorList>
            <consortium name="Pathogen Informatics"/>
        </authorList>
    </citation>
    <scope>NUCLEOTIDE SEQUENCE</scope>
</reference>
<proteinExistence type="predicted"/>
<evidence type="ECO:0000313" key="1">
    <source>
        <dbReference type="EMBL" id="VEL23098.1"/>
    </source>
</evidence>
<name>A0A3S5AGA8_9PLAT</name>
<dbReference type="AlphaFoldDB" id="A0A3S5AGA8"/>
<dbReference type="Proteomes" id="UP000784294">
    <property type="component" value="Unassembled WGS sequence"/>
</dbReference>
<protein>
    <submittedName>
        <fullName evidence="1">Uncharacterized protein</fullName>
    </submittedName>
</protein>
<comment type="caution">
    <text evidence="1">The sequence shown here is derived from an EMBL/GenBank/DDBJ whole genome shotgun (WGS) entry which is preliminary data.</text>
</comment>
<organism evidence="1 2">
    <name type="scientific">Protopolystoma xenopodis</name>
    <dbReference type="NCBI Taxonomy" id="117903"/>
    <lineage>
        <taxon>Eukaryota</taxon>
        <taxon>Metazoa</taxon>
        <taxon>Spiralia</taxon>
        <taxon>Lophotrochozoa</taxon>
        <taxon>Platyhelminthes</taxon>
        <taxon>Monogenea</taxon>
        <taxon>Polyopisthocotylea</taxon>
        <taxon>Polystomatidea</taxon>
        <taxon>Polystomatidae</taxon>
        <taxon>Protopolystoma</taxon>
    </lineage>
</organism>